<dbReference type="PROSITE" id="PS00188">
    <property type="entry name" value="BIOTIN"/>
    <property type="match status" value="1"/>
</dbReference>
<dbReference type="SUPFAM" id="SSF51230">
    <property type="entry name" value="Single hybrid motif"/>
    <property type="match status" value="1"/>
</dbReference>
<evidence type="ECO:0000256" key="8">
    <source>
        <dbReference type="RuleBase" id="RU364072"/>
    </source>
</evidence>
<reference evidence="11 12" key="1">
    <citation type="journal article" date="2021" name="Sci. Rep.">
        <title>The distribution of antibiotic resistance genes in chicken gut microbiota commensals.</title>
        <authorList>
            <person name="Juricova H."/>
            <person name="Matiasovicova J."/>
            <person name="Kubasova T."/>
            <person name="Cejkova D."/>
            <person name="Rychlik I."/>
        </authorList>
    </citation>
    <scope>NUCLEOTIDE SEQUENCE [LARGE SCALE GENOMIC DNA]</scope>
    <source>
        <strain evidence="11 12">An564</strain>
    </source>
</reference>
<comment type="caution">
    <text evidence="11">The sequence shown here is derived from an EMBL/GenBank/DDBJ whole genome shotgun (WGS) entry which is preliminary data.</text>
</comment>
<accession>A0ABS2GNG8</accession>
<evidence type="ECO:0000256" key="5">
    <source>
        <dbReference type="ARBA" id="ARBA00023098"/>
    </source>
</evidence>
<dbReference type="Proteomes" id="UP000724149">
    <property type="component" value="Unassembled WGS sequence"/>
</dbReference>
<proteinExistence type="predicted"/>
<evidence type="ECO:0000256" key="9">
    <source>
        <dbReference type="SAM" id="MobiDB-lite"/>
    </source>
</evidence>
<keyword evidence="3 8" id="KW-0444">Lipid biosynthesis</keyword>
<feature type="compositionally biased region" description="Basic and acidic residues" evidence="9">
    <location>
        <begin position="34"/>
        <end position="55"/>
    </location>
</feature>
<dbReference type="CDD" id="cd06850">
    <property type="entry name" value="biotinyl_domain"/>
    <property type="match status" value="1"/>
</dbReference>
<dbReference type="EMBL" id="JACSNR010000006">
    <property type="protein sequence ID" value="MBM6923506.1"/>
    <property type="molecule type" value="Genomic_DNA"/>
</dbReference>
<evidence type="ECO:0000256" key="3">
    <source>
        <dbReference type="ARBA" id="ARBA00022516"/>
    </source>
</evidence>
<dbReference type="InterPro" id="IPR011053">
    <property type="entry name" value="Single_hybrid_motif"/>
</dbReference>
<dbReference type="NCBIfam" id="TIGR00531">
    <property type="entry name" value="BCCP"/>
    <property type="match status" value="1"/>
</dbReference>
<sequence>MKLAEIRELMETFDGMNICRLELEDGAFSLVLSKEHTPAQPPHREEPSRRREPELRPMPPVEAEAAAELTPAVPETPAPAVTEGEAVTAPVVGVFYSASAPGAAPFVKVGDRVQKGQTLCIVEAMKMMNEITADFDGIVTEIAPKDGDLVEYGAPLCYLKRV</sequence>
<evidence type="ECO:0000256" key="1">
    <source>
        <dbReference type="ARBA" id="ARBA00005194"/>
    </source>
</evidence>
<organism evidence="11 12">
    <name type="scientific">Hydrogenoanaerobacterium saccharovorans</name>
    <dbReference type="NCBI Taxonomy" id="474960"/>
    <lineage>
        <taxon>Bacteria</taxon>
        <taxon>Bacillati</taxon>
        <taxon>Bacillota</taxon>
        <taxon>Clostridia</taxon>
        <taxon>Eubacteriales</taxon>
        <taxon>Oscillospiraceae</taxon>
        <taxon>Hydrogenoanaerobacterium</taxon>
    </lineage>
</organism>
<feature type="region of interest" description="Disordered" evidence="9">
    <location>
        <begin position="34"/>
        <end position="58"/>
    </location>
</feature>
<feature type="domain" description="Lipoyl-binding" evidence="10">
    <location>
        <begin position="84"/>
        <end position="160"/>
    </location>
</feature>
<dbReference type="RefSeq" id="WP_177502465.1">
    <property type="nucleotide sequence ID" value="NZ_JACSNR010000006.1"/>
</dbReference>
<evidence type="ECO:0000256" key="2">
    <source>
        <dbReference type="ARBA" id="ARBA00017562"/>
    </source>
</evidence>
<name>A0ABS2GNG8_9FIRM</name>
<evidence type="ECO:0000256" key="7">
    <source>
        <dbReference type="ARBA" id="ARBA00023267"/>
    </source>
</evidence>
<keyword evidence="12" id="KW-1185">Reference proteome</keyword>
<dbReference type="PROSITE" id="PS50968">
    <property type="entry name" value="BIOTINYL_LIPOYL"/>
    <property type="match status" value="1"/>
</dbReference>
<keyword evidence="7 8" id="KW-0092">Biotin</keyword>
<dbReference type="InterPro" id="IPR000089">
    <property type="entry name" value="Biotin_lipoyl"/>
</dbReference>
<dbReference type="Pfam" id="PF00364">
    <property type="entry name" value="Biotin_lipoyl"/>
    <property type="match status" value="1"/>
</dbReference>
<comment type="pathway">
    <text evidence="1 8">Lipid metabolism; fatty acid biosynthesis.</text>
</comment>
<dbReference type="PANTHER" id="PTHR45266:SF3">
    <property type="entry name" value="OXALOACETATE DECARBOXYLASE ALPHA CHAIN"/>
    <property type="match status" value="1"/>
</dbReference>
<dbReference type="Gene3D" id="2.40.50.100">
    <property type="match status" value="1"/>
</dbReference>
<evidence type="ECO:0000313" key="11">
    <source>
        <dbReference type="EMBL" id="MBM6923506.1"/>
    </source>
</evidence>
<gene>
    <name evidence="11" type="primary">accB</name>
    <name evidence="11" type="ORF">H9X81_07365</name>
</gene>
<keyword evidence="4 8" id="KW-0276">Fatty acid metabolism</keyword>
<evidence type="ECO:0000259" key="10">
    <source>
        <dbReference type="PROSITE" id="PS50968"/>
    </source>
</evidence>
<keyword evidence="5 8" id="KW-0443">Lipid metabolism</keyword>
<dbReference type="InterPro" id="IPR001882">
    <property type="entry name" value="Biotin_BS"/>
</dbReference>
<dbReference type="PANTHER" id="PTHR45266">
    <property type="entry name" value="OXALOACETATE DECARBOXYLASE ALPHA CHAIN"/>
    <property type="match status" value="1"/>
</dbReference>
<evidence type="ECO:0000313" key="12">
    <source>
        <dbReference type="Proteomes" id="UP000724149"/>
    </source>
</evidence>
<dbReference type="InterPro" id="IPR001249">
    <property type="entry name" value="AcCoA_biotinCC"/>
</dbReference>
<dbReference type="PRINTS" id="PR01071">
    <property type="entry name" value="ACOABIOTINCC"/>
</dbReference>
<evidence type="ECO:0000256" key="6">
    <source>
        <dbReference type="ARBA" id="ARBA00023160"/>
    </source>
</evidence>
<keyword evidence="6 8" id="KW-0275">Fatty acid biosynthesis</keyword>
<protein>
    <recommendedName>
        <fullName evidence="2 8">Biotin carboxyl carrier protein of acetyl-CoA carboxylase</fullName>
    </recommendedName>
</protein>
<comment type="function">
    <text evidence="8">This protein is a component of the acetyl coenzyme A carboxylase complex; first, biotin carboxylase catalyzes the carboxylation of the carrier protein and then the transcarboxylase transfers the carboxyl group to form malonyl-CoA.</text>
</comment>
<dbReference type="InterPro" id="IPR050709">
    <property type="entry name" value="Biotin_Carboxyl_Carrier/Decarb"/>
</dbReference>
<evidence type="ECO:0000256" key="4">
    <source>
        <dbReference type="ARBA" id="ARBA00022832"/>
    </source>
</evidence>